<sequence>MRNFILLFLLCITVTVSTAQELNCNVAVNAQLTGNENSQVFKTLENELQEFISKTKWTTKEFAPQERIDCNIAITIKSYNGTNFSGTVQVQSSRPVYGSSYTTPVYTINDKEFSFIYTEFQNLIYNANQYESNLVSVLAFHVYMVLGMDAETFEKNSGDPYFKQAQRIVNFSQQESFKGWKLEDGLQSRYALIDNILSPTFADFRTVLYNYHRRGLDKMSSDTKEGKSEIASALNYFKDMNSRRPNSYLARVFFDAKAEEIGQIFSDGPKVDISNLVDVLNRVAPTHSDKWRAIKF</sequence>
<name>A0A1H3YCK6_BIZPA</name>
<evidence type="ECO:0000313" key="2">
    <source>
        <dbReference type="EMBL" id="SEA09340.1"/>
    </source>
</evidence>
<dbReference type="OrthoDB" id="9773381at2"/>
<reference evidence="2 3" key="1">
    <citation type="submission" date="2016-10" db="EMBL/GenBank/DDBJ databases">
        <authorList>
            <person name="de Groot N.N."/>
        </authorList>
    </citation>
    <scope>NUCLEOTIDE SEQUENCE [LARGE SCALE GENOMIC DNA]</scope>
    <source>
        <strain evidence="2 3">DSM 23842</strain>
    </source>
</reference>
<dbReference type="Pfam" id="PF16119">
    <property type="entry name" value="DUF4835"/>
    <property type="match status" value="1"/>
</dbReference>
<proteinExistence type="predicted"/>
<dbReference type="STRING" id="283786.SAMN04487990_106143"/>
<feature type="chain" id="PRO_5011731011" description="DUF4835 domain-containing protein" evidence="1">
    <location>
        <begin position="20"/>
        <end position="296"/>
    </location>
</feature>
<accession>A0A1H3YCK6</accession>
<dbReference type="RefSeq" id="WP_092133275.1">
    <property type="nucleotide sequence ID" value="NZ_FNQK01000006.1"/>
</dbReference>
<keyword evidence="1" id="KW-0732">Signal</keyword>
<protein>
    <recommendedName>
        <fullName evidence="4">DUF4835 domain-containing protein</fullName>
    </recommendedName>
</protein>
<dbReference type="Proteomes" id="UP000198846">
    <property type="component" value="Unassembled WGS sequence"/>
</dbReference>
<dbReference type="InterPro" id="IPR032274">
    <property type="entry name" value="DUF4835"/>
</dbReference>
<gene>
    <name evidence="2" type="ORF">SAMN04487990_106143</name>
</gene>
<keyword evidence="3" id="KW-1185">Reference proteome</keyword>
<dbReference type="AlphaFoldDB" id="A0A1H3YCK6"/>
<organism evidence="2 3">
    <name type="scientific">Bizionia paragorgiae</name>
    <dbReference type="NCBI Taxonomy" id="283786"/>
    <lineage>
        <taxon>Bacteria</taxon>
        <taxon>Pseudomonadati</taxon>
        <taxon>Bacteroidota</taxon>
        <taxon>Flavobacteriia</taxon>
        <taxon>Flavobacteriales</taxon>
        <taxon>Flavobacteriaceae</taxon>
        <taxon>Bizionia</taxon>
    </lineage>
</organism>
<feature type="signal peptide" evidence="1">
    <location>
        <begin position="1"/>
        <end position="19"/>
    </location>
</feature>
<evidence type="ECO:0008006" key="4">
    <source>
        <dbReference type="Google" id="ProtNLM"/>
    </source>
</evidence>
<dbReference type="EMBL" id="FNQK01000006">
    <property type="protein sequence ID" value="SEA09340.1"/>
    <property type="molecule type" value="Genomic_DNA"/>
</dbReference>
<evidence type="ECO:0000256" key="1">
    <source>
        <dbReference type="SAM" id="SignalP"/>
    </source>
</evidence>
<evidence type="ECO:0000313" key="3">
    <source>
        <dbReference type="Proteomes" id="UP000198846"/>
    </source>
</evidence>